<dbReference type="Pfam" id="PF02362">
    <property type="entry name" value="B3"/>
    <property type="match status" value="2"/>
</dbReference>
<keyword evidence="4" id="KW-0804">Transcription</keyword>
<organism evidence="8 9">
    <name type="scientific">Perilla frutescens var. hirtella</name>
    <name type="common">Perilla citriodora</name>
    <name type="synonym">Perilla setoyensis</name>
    <dbReference type="NCBI Taxonomy" id="608512"/>
    <lineage>
        <taxon>Eukaryota</taxon>
        <taxon>Viridiplantae</taxon>
        <taxon>Streptophyta</taxon>
        <taxon>Embryophyta</taxon>
        <taxon>Tracheophyta</taxon>
        <taxon>Spermatophyta</taxon>
        <taxon>Magnoliopsida</taxon>
        <taxon>eudicotyledons</taxon>
        <taxon>Gunneridae</taxon>
        <taxon>Pentapetalae</taxon>
        <taxon>asterids</taxon>
        <taxon>lamiids</taxon>
        <taxon>Lamiales</taxon>
        <taxon>Lamiaceae</taxon>
        <taxon>Nepetoideae</taxon>
        <taxon>Elsholtzieae</taxon>
        <taxon>Perilla</taxon>
    </lineage>
</organism>
<accession>A0AAD4PA56</accession>
<dbReference type="Proteomes" id="UP001190926">
    <property type="component" value="Unassembled WGS sequence"/>
</dbReference>
<feature type="region of interest" description="Disordered" evidence="6">
    <location>
        <begin position="124"/>
        <end position="146"/>
    </location>
</feature>
<evidence type="ECO:0000256" key="1">
    <source>
        <dbReference type="ARBA" id="ARBA00004123"/>
    </source>
</evidence>
<keyword evidence="9" id="KW-1185">Reference proteome</keyword>
<dbReference type="PANTHER" id="PTHR31674:SF21">
    <property type="entry name" value="B3 DOMAIN-CONTAINING PROTEIN REM15 ISOFORM X1"/>
    <property type="match status" value="1"/>
</dbReference>
<feature type="domain" description="TF-B3" evidence="7">
    <location>
        <begin position="10"/>
        <end position="104"/>
    </location>
</feature>
<name>A0AAD4PA56_PERFH</name>
<comment type="subcellular location">
    <subcellularLocation>
        <location evidence="1">Nucleus</location>
    </subcellularLocation>
</comment>
<keyword evidence="5" id="KW-0539">Nucleus</keyword>
<evidence type="ECO:0000313" key="8">
    <source>
        <dbReference type="EMBL" id="KAH6831625.1"/>
    </source>
</evidence>
<dbReference type="SMART" id="SM01019">
    <property type="entry name" value="B3"/>
    <property type="match status" value="2"/>
</dbReference>
<protein>
    <recommendedName>
        <fullName evidence="7">TF-B3 domain-containing protein</fullName>
    </recommendedName>
</protein>
<dbReference type="PANTHER" id="PTHR31674">
    <property type="entry name" value="B3 DOMAIN-CONTAINING PROTEIN REM-LIKE 3-RELATED"/>
    <property type="match status" value="1"/>
</dbReference>
<dbReference type="EMBL" id="SDAM02000086">
    <property type="protein sequence ID" value="KAH6831625.1"/>
    <property type="molecule type" value="Genomic_DNA"/>
</dbReference>
<dbReference type="GO" id="GO:0005634">
    <property type="term" value="C:nucleus"/>
    <property type="evidence" value="ECO:0007669"/>
    <property type="project" value="UniProtKB-SubCell"/>
</dbReference>
<evidence type="ECO:0000256" key="2">
    <source>
        <dbReference type="ARBA" id="ARBA00023015"/>
    </source>
</evidence>
<dbReference type="AlphaFoldDB" id="A0AAD4PA56"/>
<feature type="domain" description="TF-B3" evidence="7">
    <location>
        <begin position="152"/>
        <end position="258"/>
    </location>
</feature>
<gene>
    <name evidence="8" type="ORF">C2S53_009100</name>
</gene>
<keyword evidence="2" id="KW-0805">Transcription regulation</keyword>
<dbReference type="CDD" id="cd10017">
    <property type="entry name" value="B3_DNA"/>
    <property type="match status" value="2"/>
</dbReference>
<reference evidence="8 9" key="1">
    <citation type="journal article" date="2021" name="Nat. Commun.">
        <title>Incipient diploidization of the medicinal plant Perilla within 10,000 years.</title>
        <authorList>
            <person name="Zhang Y."/>
            <person name="Shen Q."/>
            <person name="Leng L."/>
            <person name="Zhang D."/>
            <person name="Chen S."/>
            <person name="Shi Y."/>
            <person name="Ning Z."/>
            <person name="Chen S."/>
        </authorList>
    </citation>
    <scope>NUCLEOTIDE SEQUENCE [LARGE SCALE GENOMIC DNA]</scope>
    <source>
        <strain evidence="9">cv. PC099</strain>
    </source>
</reference>
<evidence type="ECO:0000256" key="5">
    <source>
        <dbReference type="ARBA" id="ARBA00023242"/>
    </source>
</evidence>
<evidence type="ECO:0000256" key="4">
    <source>
        <dbReference type="ARBA" id="ARBA00023163"/>
    </source>
</evidence>
<dbReference type="SUPFAM" id="SSF101936">
    <property type="entry name" value="DNA-binding pseudobarrel domain"/>
    <property type="match status" value="2"/>
</dbReference>
<proteinExistence type="predicted"/>
<dbReference type="InterPro" id="IPR039218">
    <property type="entry name" value="REM_fam"/>
</dbReference>
<dbReference type="InterPro" id="IPR015300">
    <property type="entry name" value="DNA-bd_pseudobarrel_sf"/>
</dbReference>
<dbReference type="InterPro" id="IPR003340">
    <property type="entry name" value="B3_DNA-bd"/>
</dbReference>
<evidence type="ECO:0000256" key="3">
    <source>
        <dbReference type="ARBA" id="ARBA00023125"/>
    </source>
</evidence>
<sequence length="258" mass="30301">MGEEDEVAFRERFFKIMVPGFREKLKLPLAFCEKIKEEKSEAAIIESGKGMWEVRVSRNCGDDQIFFKDGWPRFVDEHDLNVGYFLVFEHIRDLHFNVVVFDPSACERRYMVEPQNERQIITEDRGNAKSTRKGKRKAHRKSVDTQTTTFTVEMTRHLATRKGSRVLHIPMGFVRSNNLREKKSVILRDGVRRSPSWEVKLWVEEKGRLRVFMSYGWHHFYESNHLNVGDLCVFQLDPTSSPLTSPTIFIDFKIVRAN</sequence>
<evidence type="ECO:0000259" key="7">
    <source>
        <dbReference type="PROSITE" id="PS50863"/>
    </source>
</evidence>
<evidence type="ECO:0000313" key="9">
    <source>
        <dbReference type="Proteomes" id="UP001190926"/>
    </source>
</evidence>
<dbReference type="PROSITE" id="PS50863">
    <property type="entry name" value="B3"/>
    <property type="match status" value="2"/>
</dbReference>
<feature type="compositionally biased region" description="Basic residues" evidence="6">
    <location>
        <begin position="130"/>
        <end position="140"/>
    </location>
</feature>
<dbReference type="GO" id="GO:0003677">
    <property type="term" value="F:DNA binding"/>
    <property type="evidence" value="ECO:0007669"/>
    <property type="project" value="UniProtKB-KW"/>
</dbReference>
<dbReference type="Gene3D" id="2.40.330.10">
    <property type="entry name" value="DNA-binding pseudobarrel domain"/>
    <property type="match status" value="2"/>
</dbReference>
<evidence type="ECO:0000256" key="6">
    <source>
        <dbReference type="SAM" id="MobiDB-lite"/>
    </source>
</evidence>
<comment type="caution">
    <text evidence="8">The sequence shown here is derived from an EMBL/GenBank/DDBJ whole genome shotgun (WGS) entry which is preliminary data.</text>
</comment>
<keyword evidence="3" id="KW-0238">DNA-binding</keyword>